<feature type="repeat" description="WD" evidence="11">
    <location>
        <begin position="114"/>
        <end position="156"/>
    </location>
</feature>
<protein>
    <recommendedName>
        <fullName evidence="10">Peroxin-7</fullName>
    </recommendedName>
</protein>
<dbReference type="GO" id="GO:0005782">
    <property type="term" value="C:peroxisomal matrix"/>
    <property type="evidence" value="ECO:0007669"/>
    <property type="project" value="UniProtKB-SubCell"/>
</dbReference>
<accession>A0A316UUF6</accession>
<reference evidence="12 13" key="1">
    <citation type="journal article" date="2018" name="Mol. Biol. Evol.">
        <title>Broad Genomic Sampling Reveals a Smut Pathogenic Ancestry of the Fungal Clade Ustilaginomycotina.</title>
        <authorList>
            <person name="Kijpornyongpan T."/>
            <person name="Mondo S.J."/>
            <person name="Barry K."/>
            <person name="Sandor L."/>
            <person name="Lee J."/>
            <person name="Lipzen A."/>
            <person name="Pangilinan J."/>
            <person name="LaButti K."/>
            <person name="Hainaut M."/>
            <person name="Henrissat B."/>
            <person name="Grigoriev I.V."/>
            <person name="Spatafora J.W."/>
            <person name="Aime M.C."/>
        </authorList>
    </citation>
    <scope>NUCLEOTIDE SEQUENCE [LARGE SCALE GENOMIC DNA]</scope>
    <source>
        <strain evidence="12 13">MCA 5214</strain>
    </source>
</reference>
<dbReference type="SMART" id="SM00320">
    <property type="entry name" value="WD40"/>
    <property type="match status" value="6"/>
</dbReference>
<name>A0A316UUF6_9BASI</name>
<evidence type="ECO:0000256" key="1">
    <source>
        <dbReference type="ARBA" id="ARBA00004253"/>
    </source>
</evidence>
<evidence type="ECO:0000256" key="9">
    <source>
        <dbReference type="ARBA" id="ARBA00024017"/>
    </source>
</evidence>
<keyword evidence="8" id="KW-0576">Peroxisome</keyword>
<dbReference type="Proteomes" id="UP000245884">
    <property type="component" value="Unassembled WGS sequence"/>
</dbReference>
<dbReference type="EMBL" id="KZ819665">
    <property type="protein sequence ID" value="PWN28428.1"/>
    <property type="molecule type" value="Genomic_DNA"/>
</dbReference>
<dbReference type="Pfam" id="PF00400">
    <property type="entry name" value="WD40"/>
    <property type="match status" value="5"/>
</dbReference>
<gene>
    <name evidence="12" type="ORF">BDZ90DRAFT_245804</name>
</gene>
<dbReference type="GO" id="GO:0016558">
    <property type="term" value="P:protein import into peroxisome matrix"/>
    <property type="evidence" value="ECO:0007669"/>
    <property type="project" value="InterPro"/>
</dbReference>
<comment type="similarity">
    <text evidence="9">Belongs to the WD repeat peroxin-7 family.</text>
</comment>
<evidence type="ECO:0000256" key="6">
    <source>
        <dbReference type="ARBA" id="ARBA00022737"/>
    </source>
</evidence>
<dbReference type="PRINTS" id="PR00320">
    <property type="entry name" value="GPROTEINBRPT"/>
</dbReference>
<keyword evidence="13" id="KW-1185">Reference proteome</keyword>
<feature type="repeat" description="WD" evidence="11">
    <location>
        <begin position="233"/>
        <end position="249"/>
    </location>
</feature>
<evidence type="ECO:0000256" key="4">
    <source>
        <dbReference type="ARBA" id="ARBA00022490"/>
    </source>
</evidence>
<keyword evidence="5 11" id="KW-0853">WD repeat</keyword>
<keyword evidence="4" id="KW-0963">Cytoplasm</keyword>
<dbReference type="InterPro" id="IPR015943">
    <property type="entry name" value="WD40/YVTN_repeat-like_dom_sf"/>
</dbReference>
<dbReference type="GO" id="GO:0005053">
    <property type="term" value="F:peroxisome matrix targeting signal-2 binding"/>
    <property type="evidence" value="ECO:0007669"/>
    <property type="project" value="InterPro"/>
</dbReference>
<dbReference type="PANTHER" id="PTHR46027:SF1">
    <property type="entry name" value="PEROXISOMAL TARGETING SIGNAL 2 RECEPTOR"/>
    <property type="match status" value="1"/>
</dbReference>
<dbReference type="AlphaFoldDB" id="A0A316UUF6"/>
<evidence type="ECO:0000313" key="12">
    <source>
        <dbReference type="EMBL" id="PWN28428.1"/>
    </source>
</evidence>
<dbReference type="InterPro" id="IPR044536">
    <property type="entry name" value="PEX7"/>
</dbReference>
<feature type="repeat" description="WD" evidence="11">
    <location>
        <begin position="86"/>
        <end position="103"/>
    </location>
</feature>
<dbReference type="STRING" id="1569628.A0A316UUF6"/>
<dbReference type="GeneID" id="37029347"/>
<proteinExistence type="inferred from homology"/>
<comment type="subcellular location">
    <subcellularLocation>
        <location evidence="2">Cytoplasm</location>
        <location evidence="2">Cytosol</location>
    </subcellularLocation>
    <subcellularLocation>
        <location evidence="1">Peroxisome matrix</location>
    </subcellularLocation>
</comment>
<keyword evidence="7" id="KW-0653">Protein transport</keyword>
<dbReference type="InterPro" id="IPR036322">
    <property type="entry name" value="WD40_repeat_dom_sf"/>
</dbReference>
<dbReference type="Gene3D" id="2.130.10.10">
    <property type="entry name" value="YVTN repeat-like/Quinoprotein amine dehydrogenase"/>
    <property type="match status" value="1"/>
</dbReference>
<dbReference type="PROSITE" id="PS50294">
    <property type="entry name" value="WD_REPEATS_REGION"/>
    <property type="match status" value="1"/>
</dbReference>
<evidence type="ECO:0000256" key="5">
    <source>
        <dbReference type="ARBA" id="ARBA00022574"/>
    </source>
</evidence>
<evidence type="ECO:0000256" key="7">
    <source>
        <dbReference type="ARBA" id="ARBA00022927"/>
    </source>
</evidence>
<dbReference type="RefSeq" id="XP_025363040.1">
    <property type="nucleotide sequence ID" value="XM_025507524.1"/>
</dbReference>
<evidence type="ECO:0000256" key="3">
    <source>
        <dbReference type="ARBA" id="ARBA00022448"/>
    </source>
</evidence>
<dbReference type="PROSITE" id="PS50082">
    <property type="entry name" value="WD_REPEATS_2"/>
    <property type="match status" value="4"/>
</dbReference>
<evidence type="ECO:0000256" key="8">
    <source>
        <dbReference type="ARBA" id="ARBA00023140"/>
    </source>
</evidence>
<sequence>MQRRPPSGPHSRLDTPGFAGHNVAWSPFYPDRLAVAAAANYGLVGNGRLHLVGVQDAPGGALPQLGVQKVFDTQDGLYDVAWSEINENQLATASGDGSIKLWDATLNDYPIRNWHEHTREVFSVDWNNIKKDIFLSSSWDASVKVWHPDQPRSLTTMTAHTACVYAAIWSPHSPDVLATACGDGHARLFDLRANPAPTAGNPGAVAGAQPIATVPVGGEVLTLDWNKYRTFNLATGSTDKAVKVWDLRSVSSSAGSMARPPPGAPAGAGGGLGQVTAICTGHEYAVRKVAFSPHSPSLLASASYDMTARVWDVDHPSASLASVASRLGQAGGGPGAMRSLHDGHTEFVVGLGWSLFQEGLVASTAWDMSVHLWRA</sequence>
<dbReference type="PROSITE" id="PS00678">
    <property type="entry name" value="WD_REPEATS_1"/>
    <property type="match status" value="2"/>
</dbReference>
<organism evidence="12 13">
    <name type="scientific">Jaminaea rosea</name>
    <dbReference type="NCBI Taxonomy" id="1569628"/>
    <lineage>
        <taxon>Eukaryota</taxon>
        <taxon>Fungi</taxon>
        <taxon>Dikarya</taxon>
        <taxon>Basidiomycota</taxon>
        <taxon>Ustilaginomycotina</taxon>
        <taxon>Exobasidiomycetes</taxon>
        <taxon>Microstromatales</taxon>
        <taxon>Microstromatales incertae sedis</taxon>
        <taxon>Jaminaea</taxon>
    </lineage>
</organism>
<evidence type="ECO:0000256" key="2">
    <source>
        <dbReference type="ARBA" id="ARBA00004514"/>
    </source>
</evidence>
<evidence type="ECO:0000256" key="10">
    <source>
        <dbReference type="ARBA" id="ARBA00032565"/>
    </source>
</evidence>
<evidence type="ECO:0000256" key="11">
    <source>
        <dbReference type="PROSITE-ProRule" id="PRU00221"/>
    </source>
</evidence>
<dbReference type="GO" id="GO:0005829">
    <property type="term" value="C:cytosol"/>
    <property type="evidence" value="ECO:0007669"/>
    <property type="project" value="UniProtKB-SubCell"/>
</dbReference>
<dbReference type="SUPFAM" id="SSF50978">
    <property type="entry name" value="WD40 repeat-like"/>
    <property type="match status" value="1"/>
</dbReference>
<dbReference type="InterPro" id="IPR001680">
    <property type="entry name" value="WD40_rpt"/>
</dbReference>
<evidence type="ECO:0000313" key="13">
    <source>
        <dbReference type="Proteomes" id="UP000245884"/>
    </source>
</evidence>
<feature type="repeat" description="WD" evidence="11">
    <location>
        <begin position="279"/>
        <end position="321"/>
    </location>
</feature>
<dbReference type="OrthoDB" id="273771at2759"/>
<keyword evidence="3" id="KW-0813">Transport</keyword>
<dbReference type="InterPro" id="IPR020472">
    <property type="entry name" value="WD40_PAC1"/>
</dbReference>
<keyword evidence="6" id="KW-0677">Repeat</keyword>
<dbReference type="PANTHER" id="PTHR46027">
    <property type="entry name" value="PEROXISOMAL TARGETING SIGNAL 2 RECEPTOR"/>
    <property type="match status" value="1"/>
</dbReference>
<dbReference type="InterPro" id="IPR019775">
    <property type="entry name" value="WD40_repeat_CS"/>
</dbReference>